<sequence length="62" mass="7207">MIKIDFDAEAREQIFAIQDYIAHELESPRAALKKVREITQAIRLLETFPDSGNLLTNIYEKE</sequence>
<dbReference type="OrthoDB" id="9806083at2"/>
<accession>A0A7X2D198</accession>
<keyword evidence="1" id="KW-1277">Toxin-antitoxin system</keyword>
<dbReference type="Pfam" id="PF05016">
    <property type="entry name" value="ParE_toxin"/>
    <property type="match status" value="1"/>
</dbReference>
<proteinExistence type="predicted"/>
<dbReference type="AlphaFoldDB" id="A0A7X2D198"/>
<dbReference type="EMBL" id="WITJ01000005">
    <property type="protein sequence ID" value="MQW39262.1"/>
    <property type="molecule type" value="Genomic_DNA"/>
</dbReference>
<organism evidence="2 3">
    <name type="scientific">Lactococcus hircilactis</name>
    <dbReference type="NCBI Taxonomy" id="1494462"/>
    <lineage>
        <taxon>Bacteria</taxon>
        <taxon>Bacillati</taxon>
        <taxon>Bacillota</taxon>
        <taxon>Bacilli</taxon>
        <taxon>Lactobacillales</taxon>
        <taxon>Streptococcaceae</taxon>
        <taxon>Lactococcus</taxon>
    </lineage>
</organism>
<evidence type="ECO:0000313" key="3">
    <source>
        <dbReference type="Proteomes" id="UP000439550"/>
    </source>
</evidence>
<keyword evidence="3" id="KW-1185">Reference proteome</keyword>
<evidence type="ECO:0000313" key="2">
    <source>
        <dbReference type="EMBL" id="MQW39262.1"/>
    </source>
</evidence>
<dbReference type="InterPro" id="IPR035093">
    <property type="entry name" value="RelE/ParE_toxin_dom_sf"/>
</dbReference>
<reference evidence="2 3" key="1">
    <citation type="submission" date="2019-10" db="EMBL/GenBank/DDBJ databases">
        <authorList>
            <person name="Dong K."/>
        </authorList>
    </citation>
    <scope>NUCLEOTIDE SEQUENCE [LARGE SCALE GENOMIC DNA]</scope>
    <source>
        <strain evidence="2 3">DSM 28960</strain>
    </source>
</reference>
<dbReference type="InterPro" id="IPR007712">
    <property type="entry name" value="RelE/ParE_toxin"/>
</dbReference>
<protein>
    <recommendedName>
        <fullName evidence="4">Type II toxin-antitoxin system RelE/ParE family toxin</fullName>
    </recommendedName>
</protein>
<dbReference type="Proteomes" id="UP000439550">
    <property type="component" value="Unassembled WGS sequence"/>
</dbReference>
<evidence type="ECO:0000256" key="1">
    <source>
        <dbReference type="ARBA" id="ARBA00022649"/>
    </source>
</evidence>
<name>A0A7X2D198_9LACT</name>
<dbReference type="RefSeq" id="WP_153495936.1">
    <property type="nucleotide sequence ID" value="NZ_CAXYUY010000002.1"/>
</dbReference>
<comment type="caution">
    <text evidence="2">The sequence shown here is derived from an EMBL/GenBank/DDBJ whole genome shotgun (WGS) entry which is preliminary data.</text>
</comment>
<dbReference type="Gene3D" id="3.30.2310.20">
    <property type="entry name" value="RelE-like"/>
    <property type="match status" value="1"/>
</dbReference>
<gene>
    <name evidence="2" type="ORF">GHI93_04825</name>
</gene>
<evidence type="ECO:0008006" key="4">
    <source>
        <dbReference type="Google" id="ProtNLM"/>
    </source>
</evidence>